<dbReference type="EMBL" id="HBUF01129887">
    <property type="protein sequence ID" value="CAG6643943.1"/>
    <property type="molecule type" value="Transcribed_RNA"/>
</dbReference>
<dbReference type="EMBL" id="HBUF01183588">
    <property type="protein sequence ID" value="CAG6655980.1"/>
    <property type="molecule type" value="Transcribed_RNA"/>
</dbReference>
<evidence type="ECO:0000256" key="1">
    <source>
        <dbReference type="SAM" id="MobiDB-lite"/>
    </source>
</evidence>
<dbReference type="EMBL" id="HBUF01183589">
    <property type="protein sequence ID" value="CAG6655982.1"/>
    <property type="molecule type" value="Transcribed_RNA"/>
</dbReference>
<dbReference type="EMBL" id="HBUF01183584">
    <property type="protein sequence ID" value="CAG6655972.1"/>
    <property type="molecule type" value="Transcribed_RNA"/>
</dbReference>
<feature type="compositionally biased region" description="Polar residues" evidence="1">
    <location>
        <begin position="107"/>
        <end position="116"/>
    </location>
</feature>
<organism evidence="2">
    <name type="scientific">Cacopsylla melanoneura</name>
    <dbReference type="NCBI Taxonomy" id="428564"/>
    <lineage>
        <taxon>Eukaryota</taxon>
        <taxon>Metazoa</taxon>
        <taxon>Ecdysozoa</taxon>
        <taxon>Arthropoda</taxon>
        <taxon>Hexapoda</taxon>
        <taxon>Insecta</taxon>
        <taxon>Pterygota</taxon>
        <taxon>Neoptera</taxon>
        <taxon>Paraneoptera</taxon>
        <taxon>Hemiptera</taxon>
        <taxon>Sternorrhyncha</taxon>
        <taxon>Psylloidea</taxon>
        <taxon>Psyllidae</taxon>
        <taxon>Psyllinae</taxon>
        <taxon>Cacopsylla</taxon>
    </lineage>
</organism>
<dbReference type="EMBL" id="HBUF01183583">
    <property type="protein sequence ID" value="CAG6655970.1"/>
    <property type="molecule type" value="Transcribed_RNA"/>
</dbReference>
<dbReference type="EMBL" id="HBUF01183591">
    <property type="protein sequence ID" value="CAG6655986.1"/>
    <property type="molecule type" value="Transcribed_RNA"/>
</dbReference>
<dbReference type="EMBL" id="HBUF01348596">
    <property type="protein sequence ID" value="CAG6711819.1"/>
    <property type="molecule type" value="Transcribed_RNA"/>
</dbReference>
<name>A0A8D8WF83_9HEMI</name>
<reference evidence="2" key="1">
    <citation type="submission" date="2021-05" db="EMBL/GenBank/DDBJ databases">
        <authorList>
            <person name="Alioto T."/>
            <person name="Alioto T."/>
            <person name="Gomez Garrido J."/>
        </authorList>
    </citation>
    <scope>NUCLEOTIDE SEQUENCE</scope>
</reference>
<feature type="region of interest" description="Disordered" evidence="1">
    <location>
        <begin position="86"/>
        <end position="116"/>
    </location>
</feature>
<dbReference type="EMBL" id="HBUF01129886">
    <property type="protein sequence ID" value="CAG6643941.1"/>
    <property type="molecule type" value="Transcribed_RNA"/>
</dbReference>
<dbReference type="EMBL" id="HBUF01183585">
    <property type="protein sequence ID" value="CAG6655974.1"/>
    <property type="molecule type" value="Transcribed_RNA"/>
</dbReference>
<dbReference type="EMBL" id="HBUF01183590">
    <property type="protein sequence ID" value="CAG6655984.1"/>
    <property type="molecule type" value="Transcribed_RNA"/>
</dbReference>
<dbReference type="EMBL" id="HBUF01183586">
    <property type="protein sequence ID" value="CAG6655976.1"/>
    <property type="molecule type" value="Transcribed_RNA"/>
</dbReference>
<proteinExistence type="predicted"/>
<dbReference type="EMBL" id="HBUF01183592">
    <property type="protein sequence ID" value="CAG6655988.1"/>
    <property type="molecule type" value="Transcribed_RNA"/>
</dbReference>
<protein>
    <submittedName>
        <fullName evidence="2">Uncharacterized protein</fullName>
    </submittedName>
</protein>
<dbReference type="AlphaFoldDB" id="A0A8D8WF83"/>
<sequence>MDIGLEYDPREAVQLTTVHESGVVLLVTGSLSTQRTAYPEPERGIDTTLTDSETISLCSVWTLTRPGPVVTAVTLLSTLASKRVTAPVTSPGRRHRAAPGVPGRQAWTPNRTTPKI</sequence>
<evidence type="ECO:0000313" key="2">
    <source>
        <dbReference type="EMBL" id="CAG6655970.1"/>
    </source>
</evidence>
<dbReference type="EMBL" id="HBUF01183587">
    <property type="protein sequence ID" value="CAG6655978.1"/>
    <property type="molecule type" value="Transcribed_RNA"/>
</dbReference>
<dbReference type="EMBL" id="HBUF01348595">
    <property type="protein sequence ID" value="CAG6711813.1"/>
    <property type="molecule type" value="Transcribed_RNA"/>
</dbReference>
<accession>A0A8D8WF83</accession>